<gene>
    <name evidence="1" type="ORF">MITSMUL_03184</name>
</gene>
<protein>
    <submittedName>
        <fullName evidence="1">Uncharacterized protein</fullName>
    </submittedName>
</protein>
<reference evidence="1" key="1">
    <citation type="submission" date="2009-09" db="EMBL/GenBank/DDBJ databases">
        <authorList>
            <person name="Weinstock G."/>
            <person name="Sodergren E."/>
            <person name="Clifton S."/>
            <person name="Fulton L."/>
            <person name="Fulton B."/>
            <person name="Courtney L."/>
            <person name="Fronick C."/>
            <person name="Harrison M."/>
            <person name="Strong C."/>
            <person name="Farmer C."/>
            <person name="Delahaunty K."/>
            <person name="Markovic C."/>
            <person name="Hall O."/>
            <person name="Minx P."/>
            <person name="Tomlinson C."/>
            <person name="Mitreva M."/>
            <person name="Nelson J."/>
            <person name="Hou S."/>
            <person name="Wollam A."/>
            <person name="Pepin K.H."/>
            <person name="Johnson M."/>
            <person name="Bhonagiri V."/>
            <person name="Nash W.E."/>
            <person name="Warren W."/>
            <person name="Chinwalla A."/>
            <person name="Mardis E.R."/>
            <person name="Wilson R.K."/>
        </authorList>
    </citation>
    <scope>NUCLEOTIDE SEQUENCE [LARGE SCALE GENOMIC DNA]</scope>
    <source>
        <strain evidence="1">DSM 20544</strain>
    </source>
</reference>
<comment type="caution">
    <text evidence="1">The sequence shown here is derived from an EMBL/GenBank/DDBJ whole genome shotgun (WGS) entry which is preliminary data.</text>
</comment>
<dbReference type="AlphaFoldDB" id="C9KJI5"/>
<proteinExistence type="predicted"/>
<dbReference type="HOGENOM" id="CLU_2618108_0_0_9"/>
<evidence type="ECO:0000313" key="1">
    <source>
        <dbReference type="EMBL" id="EEX70051.1"/>
    </source>
</evidence>
<evidence type="ECO:0000313" key="2">
    <source>
        <dbReference type="Proteomes" id="UP000003671"/>
    </source>
</evidence>
<sequence length="78" mass="9398">MSNGGYQRPIMKVPGEFSWAVVQLIKWRDSVKDRRKAMAIQRVIDKKIMWAREHHMDQSLYMYCVGCRYDLYGRKWGK</sequence>
<dbReference type="STRING" id="500635.MITSMUL_03184"/>
<keyword evidence="2" id="KW-1185">Reference proteome</keyword>
<accession>C9KJI5</accession>
<name>C9KJI5_9FIRM</name>
<dbReference type="EMBL" id="ABWK02000001">
    <property type="protein sequence ID" value="EEX70051.1"/>
    <property type="molecule type" value="Genomic_DNA"/>
</dbReference>
<dbReference type="Proteomes" id="UP000003671">
    <property type="component" value="Unassembled WGS sequence"/>
</dbReference>
<organism evidence="1 2">
    <name type="scientific">Mitsuokella multacida DSM 20544</name>
    <dbReference type="NCBI Taxonomy" id="500635"/>
    <lineage>
        <taxon>Bacteria</taxon>
        <taxon>Bacillati</taxon>
        <taxon>Bacillota</taxon>
        <taxon>Negativicutes</taxon>
        <taxon>Selenomonadales</taxon>
        <taxon>Selenomonadaceae</taxon>
        <taxon>Mitsuokella</taxon>
    </lineage>
</organism>